<dbReference type="SUPFAM" id="SSF53901">
    <property type="entry name" value="Thiolase-like"/>
    <property type="match status" value="1"/>
</dbReference>
<dbReference type="InterPro" id="IPR002155">
    <property type="entry name" value="Thiolase"/>
</dbReference>
<dbReference type="PIRSF" id="PIRSF000429">
    <property type="entry name" value="Ac-CoA_Ac_transf"/>
    <property type="match status" value="1"/>
</dbReference>
<organism evidence="3">
    <name type="scientific">Caldithrix abyssi</name>
    <dbReference type="NCBI Taxonomy" id="187145"/>
    <lineage>
        <taxon>Bacteria</taxon>
        <taxon>Pseudomonadati</taxon>
        <taxon>Calditrichota</taxon>
        <taxon>Calditrichia</taxon>
        <taxon>Calditrichales</taxon>
        <taxon>Calditrichaceae</taxon>
        <taxon>Caldithrix</taxon>
    </lineage>
</organism>
<dbReference type="AlphaFoldDB" id="A0A7V5LJE2"/>
<dbReference type="NCBIfam" id="NF004720">
    <property type="entry name" value="PRK06064.1"/>
    <property type="match status" value="1"/>
</dbReference>
<comment type="caution">
    <text evidence="3">The sequence shown here is derived from an EMBL/GenBank/DDBJ whole genome shotgun (WGS) entry which is preliminary data.</text>
</comment>
<dbReference type="Gene3D" id="3.40.47.10">
    <property type="match status" value="1"/>
</dbReference>
<dbReference type="Proteomes" id="UP000886111">
    <property type="component" value="Unassembled WGS sequence"/>
</dbReference>
<dbReference type="Pfam" id="PF00108">
    <property type="entry name" value="Thiolase_N"/>
    <property type="match status" value="1"/>
</dbReference>
<feature type="domain" description="Thiolase N-terminal" evidence="1">
    <location>
        <begin position="20"/>
        <end position="220"/>
    </location>
</feature>
<protein>
    <submittedName>
        <fullName evidence="3">Thiolase domain-containing protein</fullName>
    </submittedName>
</protein>
<dbReference type="PANTHER" id="PTHR42870">
    <property type="entry name" value="ACETYL-COA C-ACETYLTRANSFERASE"/>
    <property type="match status" value="1"/>
</dbReference>
<evidence type="ECO:0000259" key="1">
    <source>
        <dbReference type="Pfam" id="PF00108"/>
    </source>
</evidence>
<proteinExistence type="predicted"/>
<dbReference type="PANTHER" id="PTHR42870:SF6">
    <property type="entry name" value="ACETYL-COA C-ACYLTRANSFERASE"/>
    <property type="match status" value="1"/>
</dbReference>
<gene>
    <name evidence="3" type="ORF">ENL21_09715</name>
</gene>
<accession>A0A7V5LJE2</accession>
<dbReference type="InterPro" id="IPR016039">
    <property type="entry name" value="Thiolase-like"/>
</dbReference>
<evidence type="ECO:0000313" key="3">
    <source>
        <dbReference type="EMBL" id="HHE56048.1"/>
    </source>
</evidence>
<dbReference type="GO" id="GO:0003988">
    <property type="term" value="F:acetyl-CoA C-acyltransferase activity"/>
    <property type="evidence" value="ECO:0007669"/>
    <property type="project" value="UniProtKB-ARBA"/>
</dbReference>
<reference evidence="3" key="1">
    <citation type="journal article" date="2020" name="mSystems">
        <title>Genome- and Community-Level Interaction Insights into Carbon Utilization and Element Cycling Functions of Hydrothermarchaeota in Hydrothermal Sediment.</title>
        <authorList>
            <person name="Zhou Z."/>
            <person name="Liu Y."/>
            <person name="Xu W."/>
            <person name="Pan J."/>
            <person name="Luo Z.H."/>
            <person name="Li M."/>
        </authorList>
    </citation>
    <scope>NUCLEOTIDE SEQUENCE [LARGE SCALE GENOMIC DNA]</scope>
    <source>
        <strain evidence="3">HyVt-76</strain>
    </source>
</reference>
<dbReference type="InterPro" id="IPR055140">
    <property type="entry name" value="Thiolase_C_2"/>
</dbReference>
<dbReference type="InterPro" id="IPR020616">
    <property type="entry name" value="Thiolase_N"/>
</dbReference>
<dbReference type="Pfam" id="PF22691">
    <property type="entry name" value="Thiolase_C_1"/>
    <property type="match status" value="1"/>
</dbReference>
<dbReference type="CDD" id="cd00829">
    <property type="entry name" value="SCP-x_thiolase"/>
    <property type="match status" value="1"/>
</dbReference>
<sequence>MRKVAIIGIGQVPVREHWGKSLRELAVDALWQALEDGNRNEIDGLVVGNMLSGTLSEQEHLGALIADFAGFPGVEAVKVEGACASGAAAFRQGLLAVASGQKNCVAVVGVEKLTERSGWHTTSALATAADADFETSVGLTFVALNALVKQRFMYEHQVSKEQFAYFPMLAHQNAVHNPQAMFRKPITIEQYLKAKMIAEPINLLDSSPIADGAAAVILVPWDDVEKNSQAIEVLACEVGTDTIALHDRQEMLQMKGIEISAQRAFATAGITPQDISFFEPHDAFSIMTVLSLQASGFMSAIEALNHARNGYFTIDGTLPICTMGGLKGRGHPVGATGVYQIVEAVLQLRGAAPKAIQVKNPRYGLTQNVGGTGATVVTTILRRKD</sequence>
<evidence type="ECO:0000259" key="2">
    <source>
        <dbReference type="Pfam" id="PF22691"/>
    </source>
</evidence>
<name>A0A7V5LJE2_CALAY</name>
<feature type="domain" description="Thiolase C-terminal" evidence="2">
    <location>
        <begin position="240"/>
        <end position="383"/>
    </location>
</feature>
<dbReference type="EMBL" id="DRTD01000729">
    <property type="protein sequence ID" value="HHE56048.1"/>
    <property type="molecule type" value="Genomic_DNA"/>
</dbReference>